<dbReference type="FunFam" id="4.10.280.10:FF:000025">
    <property type="entry name" value="protein atonal homolog 7"/>
    <property type="match status" value="1"/>
</dbReference>
<evidence type="ECO:0000256" key="8">
    <source>
        <dbReference type="SAM" id="MobiDB-lite"/>
    </source>
</evidence>
<protein>
    <recommendedName>
        <fullName evidence="9">BHLH domain-containing protein</fullName>
    </recommendedName>
</protein>
<dbReference type="InterPro" id="IPR036638">
    <property type="entry name" value="HLH_DNA-bd_sf"/>
</dbReference>
<dbReference type="GO" id="GO:0061564">
    <property type="term" value="P:axon development"/>
    <property type="evidence" value="ECO:0007669"/>
    <property type="project" value="TreeGrafter"/>
</dbReference>
<dbReference type="GO" id="GO:0016360">
    <property type="term" value="P:sensory organ precursor cell fate determination"/>
    <property type="evidence" value="ECO:0007669"/>
    <property type="project" value="UniProtKB-ARBA"/>
</dbReference>
<dbReference type="PANTHER" id="PTHR19290">
    <property type="entry name" value="BASIC HELIX-LOOP-HELIX PROTEIN NEUROGENIN-RELATED"/>
    <property type="match status" value="1"/>
</dbReference>
<evidence type="ECO:0000256" key="2">
    <source>
        <dbReference type="ARBA" id="ARBA00022473"/>
    </source>
</evidence>
<organism evidence="10 11">
    <name type="scientific">Glossina pallidipes</name>
    <name type="common">Tsetse fly</name>
    <dbReference type="NCBI Taxonomy" id="7398"/>
    <lineage>
        <taxon>Eukaryota</taxon>
        <taxon>Metazoa</taxon>
        <taxon>Ecdysozoa</taxon>
        <taxon>Arthropoda</taxon>
        <taxon>Hexapoda</taxon>
        <taxon>Insecta</taxon>
        <taxon>Pterygota</taxon>
        <taxon>Neoptera</taxon>
        <taxon>Endopterygota</taxon>
        <taxon>Diptera</taxon>
        <taxon>Brachycera</taxon>
        <taxon>Muscomorpha</taxon>
        <taxon>Hippoboscoidea</taxon>
        <taxon>Glossinidae</taxon>
        <taxon>Glossina</taxon>
    </lineage>
</organism>
<accession>A0A1B0AF43</accession>
<dbReference type="GO" id="GO:0045944">
    <property type="term" value="P:positive regulation of transcription by RNA polymerase II"/>
    <property type="evidence" value="ECO:0007669"/>
    <property type="project" value="TreeGrafter"/>
</dbReference>
<dbReference type="AlphaFoldDB" id="A0A1B0AF43"/>
<dbReference type="SUPFAM" id="SSF47459">
    <property type="entry name" value="HLH, helix-loop-helix DNA-binding domain"/>
    <property type="match status" value="1"/>
</dbReference>
<dbReference type="Proteomes" id="UP000092445">
    <property type="component" value="Unassembled WGS sequence"/>
</dbReference>
<dbReference type="InterPro" id="IPR011598">
    <property type="entry name" value="bHLH_dom"/>
</dbReference>
<dbReference type="PROSITE" id="PS50888">
    <property type="entry name" value="BHLH"/>
    <property type="match status" value="1"/>
</dbReference>
<evidence type="ECO:0000256" key="5">
    <source>
        <dbReference type="ARBA" id="ARBA00023015"/>
    </source>
</evidence>
<evidence type="ECO:0000256" key="6">
    <source>
        <dbReference type="ARBA" id="ARBA00023163"/>
    </source>
</evidence>
<evidence type="ECO:0000256" key="3">
    <source>
        <dbReference type="ARBA" id="ARBA00022782"/>
    </source>
</evidence>
<dbReference type="STRING" id="7398.A0A1B0AF43"/>
<dbReference type="GO" id="GO:0005634">
    <property type="term" value="C:nucleus"/>
    <property type="evidence" value="ECO:0007669"/>
    <property type="project" value="UniProtKB-SubCell"/>
</dbReference>
<evidence type="ECO:0000256" key="1">
    <source>
        <dbReference type="ARBA" id="ARBA00004123"/>
    </source>
</evidence>
<name>A0A1B0AF43_GLOPL</name>
<dbReference type="GO" id="GO:0070888">
    <property type="term" value="F:E-box binding"/>
    <property type="evidence" value="ECO:0007669"/>
    <property type="project" value="TreeGrafter"/>
</dbReference>
<comment type="subcellular location">
    <subcellularLocation>
        <location evidence="1">Nucleus</location>
    </subcellularLocation>
</comment>
<feature type="domain" description="BHLH" evidence="9">
    <location>
        <begin position="150"/>
        <end position="202"/>
    </location>
</feature>
<dbReference type="Pfam" id="PF00010">
    <property type="entry name" value="HLH"/>
    <property type="match status" value="1"/>
</dbReference>
<keyword evidence="5" id="KW-0805">Transcription regulation</keyword>
<keyword evidence="4" id="KW-0524">Neurogenesis</keyword>
<dbReference type="InterPro" id="IPR050359">
    <property type="entry name" value="bHLH_transcription_factors"/>
</dbReference>
<proteinExistence type="predicted"/>
<feature type="region of interest" description="Disordered" evidence="8">
    <location>
        <begin position="228"/>
        <end position="252"/>
    </location>
</feature>
<dbReference type="GO" id="GO:0046982">
    <property type="term" value="F:protein heterodimerization activity"/>
    <property type="evidence" value="ECO:0007669"/>
    <property type="project" value="UniProtKB-ARBA"/>
</dbReference>
<keyword evidence="2" id="KW-0217">Developmental protein</keyword>
<evidence type="ECO:0000256" key="4">
    <source>
        <dbReference type="ARBA" id="ARBA00022902"/>
    </source>
</evidence>
<evidence type="ECO:0000313" key="10">
    <source>
        <dbReference type="EnsemblMetazoa" id="GPAI043782-PA"/>
    </source>
</evidence>
<reference evidence="11" key="1">
    <citation type="submission" date="2014-03" db="EMBL/GenBank/DDBJ databases">
        <authorList>
            <person name="Aksoy S."/>
            <person name="Warren W."/>
            <person name="Wilson R.K."/>
        </authorList>
    </citation>
    <scope>NUCLEOTIDE SEQUENCE [LARGE SCALE GENOMIC DNA]</scope>
    <source>
        <strain evidence="11">IAEA</strain>
    </source>
</reference>
<evidence type="ECO:0000313" key="11">
    <source>
        <dbReference type="Proteomes" id="UP000092445"/>
    </source>
</evidence>
<dbReference type="PANTHER" id="PTHR19290:SF162">
    <property type="entry name" value="TRANSCRIPTION FACTOR ATOH7"/>
    <property type="match status" value="1"/>
</dbReference>
<dbReference type="Gene3D" id="4.10.280.10">
    <property type="entry name" value="Helix-loop-helix DNA-binding domain"/>
    <property type="match status" value="1"/>
</dbReference>
<dbReference type="GO" id="GO:0000981">
    <property type="term" value="F:DNA-binding transcription factor activity, RNA polymerase II-specific"/>
    <property type="evidence" value="ECO:0007669"/>
    <property type="project" value="TreeGrafter"/>
</dbReference>
<keyword evidence="7" id="KW-0539">Nucleus</keyword>
<sequence>MNISENKYVTYQYKDNTANLSNFIYNNSTSPSSSTEDDNNSFYIKSPVYPSNNNNRTIPRTTSVNATESLIINTWSLDDELNLASGNDYCQSHYISPIVHHSVTQDHNNTTNIDVAEQKVVKRPRKINASRVKKSGAVGVNPPSPSLLKRRRQAANARERKRMNGLNEAFDRLRQVVPTPAMDQKLSKFETLQMAQTYIMALDDMLQRDPEVNNVNYNNRIYSLNSANMSSPSSSPSPSSSSLLYTNDISLQ</sequence>
<feature type="compositionally biased region" description="Low complexity" evidence="8">
    <location>
        <begin position="230"/>
        <end position="242"/>
    </location>
</feature>
<dbReference type="VEuPathDB" id="VectorBase:GPAI043782"/>
<evidence type="ECO:0000259" key="9">
    <source>
        <dbReference type="PROSITE" id="PS50888"/>
    </source>
</evidence>
<keyword evidence="6" id="KW-0804">Transcription</keyword>
<reference evidence="10" key="2">
    <citation type="submission" date="2020-05" db="UniProtKB">
        <authorList>
            <consortium name="EnsemblMetazoa"/>
        </authorList>
    </citation>
    <scope>IDENTIFICATION</scope>
    <source>
        <strain evidence="10">IAEA</strain>
    </source>
</reference>
<evidence type="ECO:0000256" key="7">
    <source>
        <dbReference type="ARBA" id="ARBA00023242"/>
    </source>
</evidence>
<dbReference type="EnsemblMetazoa" id="GPAI043782-RA">
    <property type="protein sequence ID" value="GPAI043782-PA"/>
    <property type="gene ID" value="GPAI043782"/>
</dbReference>
<feature type="compositionally biased region" description="Polar residues" evidence="8">
    <location>
        <begin position="243"/>
        <end position="252"/>
    </location>
</feature>
<dbReference type="CDD" id="cd11430">
    <property type="entry name" value="bHLH_TS_ATOH1_like"/>
    <property type="match status" value="1"/>
</dbReference>
<dbReference type="SMART" id="SM00353">
    <property type="entry name" value="HLH"/>
    <property type="match status" value="1"/>
</dbReference>
<keyword evidence="3" id="KW-0221">Differentiation</keyword>
<keyword evidence="11" id="KW-1185">Reference proteome</keyword>